<dbReference type="STRING" id="983917.RGE_14750"/>
<keyword evidence="1" id="KW-0732">Signal</keyword>
<protein>
    <recommendedName>
        <fullName evidence="4">Lipoprotein</fullName>
    </recommendedName>
</protein>
<accession>I0HP79</accession>
<sequence length="156" mass="16854">MRLPVPARTSAALALVFAVVFAACTDGYPSGDAPVPDPHRLDQTRRLQLLNEAAAAAASEIDWRFELTPECLLRAERRGLLSVQELFVLPLAGSELLLRAHDGARRFEIVAQGGDGDAQRVFATRGRVDALRAELLLKLLRRDCGPPEGAAYNPAG</sequence>
<feature type="chain" id="PRO_5003628036" description="Lipoprotein" evidence="1">
    <location>
        <begin position="23"/>
        <end position="156"/>
    </location>
</feature>
<evidence type="ECO:0000256" key="1">
    <source>
        <dbReference type="SAM" id="SignalP"/>
    </source>
</evidence>
<dbReference type="KEGG" id="rge:RGE_14750"/>
<dbReference type="EMBL" id="AP012320">
    <property type="protein sequence ID" value="BAL94816.1"/>
    <property type="molecule type" value="Genomic_DNA"/>
</dbReference>
<proteinExistence type="predicted"/>
<organism evidence="2 3">
    <name type="scientific">Rubrivivax gelatinosus (strain NBRC 100245 / IL144)</name>
    <dbReference type="NCBI Taxonomy" id="983917"/>
    <lineage>
        <taxon>Bacteria</taxon>
        <taxon>Pseudomonadati</taxon>
        <taxon>Pseudomonadota</taxon>
        <taxon>Betaproteobacteria</taxon>
        <taxon>Burkholderiales</taxon>
        <taxon>Sphaerotilaceae</taxon>
        <taxon>Rubrivivax</taxon>
    </lineage>
</organism>
<evidence type="ECO:0000313" key="3">
    <source>
        <dbReference type="Proteomes" id="UP000007883"/>
    </source>
</evidence>
<name>I0HP79_RUBGI</name>
<dbReference type="RefSeq" id="WP_014427685.1">
    <property type="nucleotide sequence ID" value="NC_017075.1"/>
</dbReference>
<keyword evidence="3" id="KW-1185">Reference proteome</keyword>
<dbReference type="HOGENOM" id="CLU_1720872_0_0_4"/>
<evidence type="ECO:0000313" key="2">
    <source>
        <dbReference type="EMBL" id="BAL94816.1"/>
    </source>
</evidence>
<dbReference type="Proteomes" id="UP000007883">
    <property type="component" value="Chromosome"/>
</dbReference>
<dbReference type="PROSITE" id="PS51257">
    <property type="entry name" value="PROKAR_LIPOPROTEIN"/>
    <property type="match status" value="1"/>
</dbReference>
<dbReference type="eggNOG" id="ENOG5033N59">
    <property type="taxonomic scope" value="Bacteria"/>
</dbReference>
<gene>
    <name evidence="2" type="ordered locus">RGE_14750</name>
</gene>
<reference evidence="2 3" key="1">
    <citation type="journal article" date="2012" name="J. Bacteriol.">
        <title>Complete genome sequence of phototrophic betaproteobacterium Rubrivivax gelatinosus IL144.</title>
        <authorList>
            <person name="Nagashima S."/>
            <person name="Kamimura A."/>
            <person name="Shimizu T."/>
            <person name="Nakamura-isaki S."/>
            <person name="Aono E."/>
            <person name="Sakamoto K."/>
            <person name="Ichikawa N."/>
            <person name="Nakazawa H."/>
            <person name="Sekine M."/>
            <person name="Yamazaki S."/>
            <person name="Fujita N."/>
            <person name="Shimada K."/>
            <person name="Hanada S."/>
            <person name="Nagashima K.V.P."/>
        </authorList>
    </citation>
    <scope>NUCLEOTIDE SEQUENCE [LARGE SCALE GENOMIC DNA]</scope>
    <source>
        <strain evidence="3">NBRC 100245 / IL144</strain>
    </source>
</reference>
<dbReference type="PATRIC" id="fig|983917.3.peg.1441"/>
<evidence type="ECO:0008006" key="4">
    <source>
        <dbReference type="Google" id="ProtNLM"/>
    </source>
</evidence>
<feature type="signal peptide" evidence="1">
    <location>
        <begin position="1"/>
        <end position="22"/>
    </location>
</feature>
<dbReference type="AlphaFoldDB" id="I0HP79"/>